<evidence type="ECO:0000259" key="8">
    <source>
        <dbReference type="Pfam" id="PF12704"/>
    </source>
</evidence>
<name>A0ABR6X3G6_9BURK</name>
<dbReference type="Proteomes" id="UP000648257">
    <property type="component" value="Unassembled WGS sequence"/>
</dbReference>
<comment type="caution">
    <text evidence="9">The sequence shown here is derived from an EMBL/GenBank/DDBJ whole genome shotgun (WGS) entry which is preliminary data.</text>
</comment>
<evidence type="ECO:0000256" key="6">
    <source>
        <dbReference type="SAM" id="Phobius"/>
    </source>
</evidence>
<keyword evidence="2" id="KW-1003">Cell membrane</keyword>
<keyword evidence="3 6" id="KW-0812">Transmembrane</keyword>
<evidence type="ECO:0000256" key="3">
    <source>
        <dbReference type="ARBA" id="ARBA00022692"/>
    </source>
</evidence>
<dbReference type="InterPro" id="IPR051125">
    <property type="entry name" value="ABC-4/HrtB_transporter"/>
</dbReference>
<evidence type="ECO:0000256" key="5">
    <source>
        <dbReference type="ARBA" id="ARBA00023136"/>
    </source>
</evidence>
<dbReference type="Pfam" id="PF02687">
    <property type="entry name" value="FtsX"/>
    <property type="match status" value="1"/>
</dbReference>
<evidence type="ECO:0000313" key="10">
    <source>
        <dbReference type="Proteomes" id="UP000648257"/>
    </source>
</evidence>
<feature type="transmembrane region" description="Helical" evidence="6">
    <location>
        <begin position="356"/>
        <end position="375"/>
    </location>
</feature>
<feature type="transmembrane region" description="Helical" evidence="6">
    <location>
        <begin position="332"/>
        <end position="350"/>
    </location>
</feature>
<feature type="domain" description="ABC3 transporter permease C-terminal" evidence="7">
    <location>
        <begin position="304"/>
        <end position="420"/>
    </location>
</feature>
<evidence type="ECO:0000256" key="2">
    <source>
        <dbReference type="ARBA" id="ARBA00022475"/>
    </source>
</evidence>
<dbReference type="Pfam" id="PF12704">
    <property type="entry name" value="MacB_PCD"/>
    <property type="match status" value="1"/>
</dbReference>
<reference evidence="9 10" key="1">
    <citation type="submission" date="2020-08" db="EMBL/GenBank/DDBJ databases">
        <title>Novel species isolated from subtropical streams in China.</title>
        <authorList>
            <person name="Lu H."/>
        </authorList>
    </citation>
    <scope>NUCLEOTIDE SEQUENCE [LARGE SCALE GENOMIC DNA]</scope>
    <source>
        <strain evidence="9 10">KACC 16656</strain>
    </source>
</reference>
<dbReference type="PANTHER" id="PTHR43738:SF2">
    <property type="entry name" value="ABC TRANSPORTER PERMEASE"/>
    <property type="match status" value="1"/>
</dbReference>
<evidence type="ECO:0000259" key="7">
    <source>
        <dbReference type="Pfam" id="PF02687"/>
    </source>
</evidence>
<keyword evidence="4 6" id="KW-1133">Transmembrane helix</keyword>
<accession>A0ABR6X3G6</accession>
<evidence type="ECO:0000256" key="1">
    <source>
        <dbReference type="ARBA" id="ARBA00004651"/>
    </source>
</evidence>
<dbReference type="InterPro" id="IPR025857">
    <property type="entry name" value="MacB_PCD"/>
</dbReference>
<dbReference type="EMBL" id="JACOFW010000007">
    <property type="protein sequence ID" value="MBC3807444.1"/>
    <property type="molecule type" value="Genomic_DNA"/>
</dbReference>
<proteinExistence type="predicted"/>
<sequence>MSLILQIALKSALNRRYTLGLVVFVIAISCALLLTVERVRQDARSSFAQSIAGTDLIIGARTSPIQLMLYSVFRIGDASNNIRWESYEAITRHPAIAWSVPISLGDSHKGFPVLGTSAAYFQHLRYGQKQALRLREGRFFEDGADHVFGAVIGAEIAAQLSYQVGDKIVLSHGMPTKKIQQAQLTQEHADKPFQVIGILARTGTPVDRTVHVNLQAIEALHLDWQAGAPIPQFSIAPEHVRKFDLQPQQITAALIGLKNRSAVFRVQRSVNSFADEALLAVIPGVALDELWQMLSQVEQLLFGIAALVALISFCSLIAVISASLNERRRELAILRAVGASPMYIASLLLLESAMLSLLGLFFGIAIVDLMSLIGASHLQDHFGISLQMSLIRSSELPAIGGLLLAGLLAGLIPAWRAYRYTLSDGLSTRL</sequence>
<feature type="domain" description="MacB-like periplasmic core" evidence="8">
    <location>
        <begin position="21"/>
        <end position="219"/>
    </location>
</feature>
<feature type="transmembrane region" description="Helical" evidence="6">
    <location>
        <begin position="396"/>
        <end position="418"/>
    </location>
</feature>
<keyword evidence="5 6" id="KW-0472">Membrane</keyword>
<gene>
    <name evidence="9" type="ORF">H8K52_08820</name>
</gene>
<dbReference type="PANTHER" id="PTHR43738">
    <property type="entry name" value="ABC TRANSPORTER, MEMBRANE PROTEIN"/>
    <property type="match status" value="1"/>
</dbReference>
<dbReference type="InterPro" id="IPR003838">
    <property type="entry name" value="ABC3_permease_C"/>
</dbReference>
<comment type="subcellular location">
    <subcellularLocation>
        <location evidence="1">Cell membrane</location>
        <topology evidence="1">Multi-pass membrane protein</topology>
    </subcellularLocation>
</comment>
<dbReference type="RefSeq" id="WP_186922577.1">
    <property type="nucleotide sequence ID" value="NZ_JACOFW010000007.1"/>
</dbReference>
<keyword evidence="10" id="KW-1185">Reference proteome</keyword>
<evidence type="ECO:0000313" key="9">
    <source>
        <dbReference type="EMBL" id="MBC3807444.1"/>
    </source>
</evidence>
<feature type="transmembrane region" description="Helical" evidence="6">
    <location>
        <begin position="300"/>
        <end position="320"/>
    </location>
</feature>
<organism evidence="9 10">
    <name type="scientific">Undibacterium seohonense</name>
    <dbReference type="NCBI Taxonomy" id="1344950"/>
    <lineage>
        <taxon>Bacteria</taxon>
        <taxon>Pseudomonadati</taxon>
        <taxon>Pseudomonadota</taxon>
        <taxon>Betaproteobacteria</taxon>
        <taxon>Burkholderiales</taxon>
        <taxon>Oxalobacteraceae</taxon>
        <taxon>Undibacterium</taxon>
    </lineage>
</organism>
<evidence type="ECO:0000256" key="4">
    <source>
        <dbReference type="ARBA" id="ARBA00022989"/>
    </source>
</evidence>
<protein>
    <submittedName>
        <fullName evidence="9">ABC transporter permease</fullName>
    </submittedName>
</protein>
<feature type="transmembrane region" description="Helical" evidence="6">
    <location>
        <begin position="17"/>
        <end position="36"/>
    </location>
</feature>